<protein>
    <submittedName>
        <fullName evidence="2">Uncharacterized protein</fullName>
    </submittedName>
</protein>
<name>A0A8K0UWA6_9AGAR</name>
<dbReference type="AlphaFoldDB" id="A0A8K0UWA6"/>
<accession>A0A8K0UWA6</accession>
<dbReference type="EMBL" id="JAEVFJ010000004">
    <property type="protein sequence ID" value="KAH8105136.1"/>
    <property type="molecule type" value="Genomic_DNA"/>
</dbReference>
<feature type="region of interest" description="Disordered" evidence="1">
    <location>
        <begin position="28"/>
        <end position="71"/>
    </location>
</feature>
<dbReference type="OrthoDB" id="3265815at2759"/>
<keyword evidence="3" id="KW-1185">Reference proteome</keyword>
<comment type="caution">
    <text evidence="2">The sequence shown here is derived from an EMBL/GenBank/DDBJ whole genome shotgun (WGS) entry which is preliminary data.</text>
</comment>
<dbReference type="Proteomes" id="UP000813824">
    <property type="component" value="Unassembled WGS sequence"/>
</dbReference>
<proteinExistence type="predicted"/>
<feature type="compositionally biased region" description="Low complexity" evidence="1">
    <location>
        <begin position="41"/>
        <end position="54"/>
    </location>
</feature>
<evidence type="ECO:0000313" key="2">
    <source>
        <dbReference type="EMBL" id="KAH8105136.1"/>
    </source>
</evidence>
<gene>
    <name evidence="2" type="ORF">BXZ70DRAFT_506367</name>
</gene>
<evidence type="ECO:0000256" key="1">
    <source>
        <dbReference type="SAM" id="MobiDB-lite"/>
    </source>
</evidence>
<sequence>MGDLKDTHPHYVFASLDSELAAALPAEAETPTLPGRSSDSPKTTPVGTTLTETPRWLPKDSPTHTVSTAFPPDQDSPVDIVLISSDHVLFYTQTSQLIEVSDNALDGHLVGEATTSSSSPAVVSIPETSEVLNVVLHAIFSKSSNQYNPLLATLLSATFPWTRCALHSVVPRRNCAASCVKNLCSRG</sequence>
<evidence type="ECO:0000313" key="3">
    <source>
        <dbReference type="Proteomes" id="UP000813824"/>
    </source>
</evidence>
<reference evidence="2" key="1">
    <citation type="journal article" date="2021" name="New Phytol.">
        <title>Evolutionary innovations through gain and loss of genes in the ectomycorrhizal Boletales.</title>
        <authorList>
            <person name="Wu G."/>
            <person name="Miyauchi S."/>
            <person name="Morin E."/>
            <person name="Kuo A."/>
            <person name="Drula E."/>
            <person name="Varga T."/>
            <person name="Kohler A."/>
            <person name="Feng B."/>
            <person name="Cao Y."/>
            <person name="Lipzen A."/>
            <person name="Daum C."/>
            <person name="Hundley H."/>
            <person name="Pangilinan J."/>
            <person name="Johnson J."/>
            <person name="Barry K."/>
            <person name="LaButti K."/>
            <person name="Ng V."/>
            <person name="Ahrendt S."/>
            <person name="Min B."/>
            <person name="Choi I.G."/>
            <person name="Park H."/>
            <person name="Plett J.M."/>
            <person name="Magnuson J."/>
            <person name="Spatafora J.W."/>
            <person name="Nagy L.G."/>
            <person name="Henrissat B."/>
            <person name="Grigoriev I.V."/>
            <person name="Yang Z.L."/>
            <person name="Xu J."/>
            <person name="Martin F.M."/>
        </authorList>
    </citation>
    <scope>NUCLEOTIDE SEQUENCE</scope>
    <source>
        <strain evidence="2">KKN 215</strain>
    </source>
</reference>
<organism evidence="2 3">
    <name type="scientific">Cristinia sonorae</name>
    <dbReference type="NCBI Taxonomy" id="1940300"/>
    <lineage>
        <taxon>Eukaryota</taxon>
        <taxon>Fungi</taxon>
        <taxon>Dikarya</taxon>
        <taxon>Basidiomycota</taxon>
        <taxon>Agaricomycotina</taxon>
        <taxon>Agaricomycetes</taxon>
        <taxon>Agaricomycetidae</taxon>
        <taxon>Agaricales</taxon>
        <taxon>Pleurotineae</taxon>
        <taxon>Stephanosporaceae</taxon>
        <taxon>Cristinia</taxon>
    </lineage>
</organism>